<feature type="domain" description="FBD" evidence="1">
    <location>
        <begin position="356"/>
        <end position="467"/>
    </location>
</feature>
<dbReference type="InterPro" id="IPR032675">
    <property type="entry name" value="LRR_dom_sf"/>
</dbReference>
<accession>A0ABS8SR88</accession>
<dbReference type="SMART" id="SM00579">
    <property type="entry name" value="FBD"/>
    <property type="match status" value="1"/>
</dbReference>
<dbReference type="InterPro" id="IPR001810">
    <property type="entry name" value="F-box_dom"/>
</dbReference>
<dbReference type="Pfam" id="PF00646">
    <property type="entry name" value="F-box"/>
    <property type="match status" value="1"/>
</dbReference>
<comment type="caution">
    <text evidence="2">The sequence shown here is derived from an EMBL/GenBank/DDBJ whole genome shotgun (WGS) entry which is preliminary data.</text>
</comment>
<dbReference type="Proteomes" id="UP000823775">
    <property type="component" value="Unassembled WGS sequence"/>
</dbReference>
<organism evidence="2 3">
    <name type="scientific">Datura stramonium</name>
    <name type="common">Jimsonweed</name>
    <name type="synonym">Common thornapple</name>
    <dbReference type="NCBI Taxonomy" id="4076"/>
    <lineage>
        <taxon>Eukaryota</taxon>
        <taxon>Viridiplantae</taxon>
        <taxon>Streptophyta</taxon>
        <taxon>Embryophyta</taxon>
        <taxon>Tracheophyta</taxon>
        <taxon>Spermatophyta</taxon>
        <taxon>Magnoliopsida</taxon>
        <taxon>eudicotyledons</taxon>
        <taxon>Gunneridae</taxon>
        <taxon>Pentapetalae</taxon>
        <taxon>asterids</taxon>
        <taxon>lamiids</taxon>
        <taxon>Solanales</taxon>
        <taxon>Solanaceae</taxon>
        <taxon>Solanoideae</taxon>
        <taxon>Datureae</taxon>
        <taxon>Datura</taxon>
    </lineage>
</organism>
<dbReference type="SUPFAM" id="SSF52047">
    <property type="entry name" value="RNI-like"/>
    <property type="match status" value="1"/>
</dbReference>
<name>A0ABS8SR88_DATST</name>
<dbReference type="InterPro" id="IPR006566">
    <property type="entry name" value="FBD"/>
</dbReference>
<dbReference type="EMBL" id="JACEIK010000725">
    <property type="protein sequence ID" value="MCD7461457.1"/>
    <property type="molecule type" value="Genomic_DNA"/>
</dbReference>
<reference evidence="2 3" key="1">
    <citation type="journal article" date="2021" name="BMC Genomics">
        <title>Datura genome reveals duplications of psychoactive alkaloid biosynthetic genes and high mutation rate following tissue culture.</title>
        <authorList>
            <person name="Rajewski A."/>
            <person name="Carter-House D."/>
            <person name="Stajich J."/>
            <person name="Litt A."/>
        </authorList>
    </citation>
    <scope>NUCLEOTIDE SEQUENCE [LARGE SCALE GENOMIC DNA]</scope>
    <source>
        <strain evidence="2">AR-01</strain>
    </source>
</reference>
<dbReference type="PANTHER" id="PTHR31639:SF70">
    <property type="entry name" value="FBD DOMAIN-CONTAINING PROTEIN"/>
    <property type="match status" value="1"/>
</dbReference>
<sequence>MAFGHRSSRNAFINSWQLPDQVAGTAFRPPDLVLRYMPLAMTEGDNIFAVGGEKLDRLTDLPINVLHQIQDCISIKEATRMSVLSRTWRYIWGSNPKLVFDVNFCVNRMSSKIIDIISTVLSHHHGNIVTFLVDITNIHSSQHSVIDEWMLFLSIKGIRNLTILNGDDGNAPYKLPSYVYNVVELERLVLFNCIFRLPCCFRGFNKLKLLQLTHVSIELDDVTSSLSLWMPNLDKIGFEHCIGLRFLNIYAPNVAVLCLFGCGTDTLQLSPFMNAKKMKVFGFVSHEVSLNRQDKTMKLTDLLSSWPNLSHLVFSTCFLKCFASGTGTAMHLTSLRGIHIRDYDFDSKDQTFALLSILRSSPNLKILQFHTSRQRNKDDMEVDISYFEGSDNGTQRLYNFQRLQIDRFYGSRAELLFIRFILASAPLLQKAILLVDDESLNESQMLKISKELMRFPRASPTLEIIYESWSIERGRAKLYR</sequence>
<dbReference type="PANTHER" id="PTHR31639">
    <property type="entry name" value="F-BOX PROTEIN-LIKE"/>
    <property type="match status" value="1"/>
</dbReference>
<dbReference type="Pfam" id="PF23622">
    <property type="entry name" value="LRR_At1g61320_AtMIF1"/>
    <property type="match status" value="1"/>
</dbReference>
<gene>
    <name evidence="2" type="ORF">HAX54_046174</name>
</gene>
<dbReference type="SUPFAM" id="SSF81383">
    <property type="entry name" value="F-box domain"/>
    <property type="match status" value="1"/>
</dbReference>
<protein>
    <recommendedName>
        <fullName evidence="1">FBD domain-containing protein</fullName>
    </recommendedName>
</protein>
<keyword evidence="3" id="KW-1185">Reference proteome</keyword>
<proteinExistence type="predicted"/>
<evidence type="ECO:0000313" key="3">
    <source>
        <dbReference type="Proteomes" id="UP000823775"/>
    </source>
</evidence>
<dbReference type="InterPro" id="IPR036047">
    <property type="entry name" value="F-box-like_dom_sf"/>
</dbReference>
<dbReference type="Gene3D" id="3.80.10.10">
    <property type="entry name" value="Ribonuclease Inhibitor"/>
    <property type="match status" value="1"/>
</dbReference>
<evidence type="ECO:0000313" key="2">
    <source>
        <dbReference type="EMBL" id="MCD7461457.1"/>
    </source>
</evidence>
<evidence type="ECO:0000259" key="1">
    <source>
        <dbReference type="SMART" id="SM00579"/>
    </source>
</evidence>
<dbReference type="InterPro" id="IPR055357">
    <property type="entry name" value="LRR_At1g61320_AtMIF1"/>
</dbReference>